<protein>
    <recommendedName>
        <fullName evidence="21">Lysosomal dipeptide transporter MFSD1</fullName>
    </recommendedName>
    <alternativeName>
        <fullName evidence="22">Major facilitator superfamily domain-containing protein 1</fullName>
    </alternativeName>
</protein>
<dbReference type="PANTHER" id="PTHR23512">
    <property type="entry name" value="MAJOR FACILITATOR SUPERFAMILY DOMAIN-CONTAINING PROTEIN 1"/>
    <property type="match status" value="1"/>
</dbReference>
<proteinExistence type="inferred from homology"/>
<comment type="similarity">
    <text evidence="2">Belongs to the major facilitator superfamily.</text>
</comment>
<dbReference type="PANTHER" id="PTHR23512:SF3">
    <property type="entry name" value="MAJOR FACILITATOR SUPERFAMILY DOMAIN-CONTAINING PROTEIN 1"/>
    <property type="match status" value="1"/>
</dbReference>
<evidence type="ECO:0000256" key="23">
    <source>
        <dbReference type="ARBA" id="ARBA00045709"/>
    </source>
</evidence>
<feature type="transmembrane region" description="Helical" evidence="25">
    <location>
        <begin position="133"/>
        <end position="153"/>
    </location>
</feature>
<feature type="transmembrane region" description="Helical" evidence="25">
    <location>
        <begin position="78"/>
        <end position="96"/>
    </location>
</feature>
<feature type="transmembrane region" description="Helical" evidence="25">
    <location>
        <begin position="427"/>
        <end position="450"/>
    </location>
</feature>
<comment type="catalytic activity">
    <reaction evidence="8">
        <text>L-lysyl-L-alanine(out) = L-lysyl-L-alanine(in)</text>
        <dbReference type="Rhea" id="RHEA:79399"/>
        <dbReference type="ChEBI" id="CHEBI:229954"/>
    </reaction>
</comment>
<evidence type="ECO:0000256" key="2">
    <source>
        <dbReference type="ARBA" id="ARBA00008335"/>
    </source>
</evidence>
<comment type="catalytic activity">
    <reaction evidence="17">
        <text>L-arginyl-glycine(out) = L-arginyl-glycine(in)</text>
        <dbReference type="Rhea" id="RHEA:79391"/>
        <dbReference type="ChEBI" id="CHEBI:229955"/>
    </reaction>
</comment>
<name>A0ABD2Q5G9_9PLAT</name>
<evidence type="ECO:0000256" key="12">
    <source>
        <dbReference type="ARBA" id="ARBA00044891"/>
    </source>
</evidence>
<evidence type="ECO:0000256" key="20">
    <source>
        <dbReference type="ARBA" id="ARBA00044924"/>
    </source>
</evidence>
<evidence type="ECO:0000256" key="1">
    <source>
        <dbReference type="ARBA" id="ARBA00004155"/>
    </source>
</evidence>
<comment type="function">
    <text evidence="23">Lysosomal dipeptide uniporter that selectively exports lysine, arginine or histidine-containing dipeptides with a net positive charge from the lysosome lumen into the cytosol. Could play a role in a specific type of protein O-glycosylation indirectly regulating macrophages migration and tissue invasion. Also essential for liver homeostasis.</text>
</comment>
<sequence>MDYNSGLLNTEDDDDQYEDGCSRTLACDPRRKLHRFLVLFFISFLAFGSYFCFDIPAAMQDVFIKDLRLDSQKFMNLYSFYSWPNVFVCFIGGFLVDRVFGLQVGGILFSGLVLIAQVVFGLGTSFNNIPLMYIGRLILGIGGETLATVQNAYCISWYSSSEVTFVFGLQMSIARFGSTVTMNVMMPIYNALKNSAHFGGPKVVGYTQFIAALFCLFSMLCTIFLAYFDRRSKRILRSTAQAIEVSDHSLENEETVKVEEDKIQLKDVLTFPTSYWLICIIIVCYYVSVFPFIGLGVTYFEKKYGLTPTMAGFVNSLSYIVSAVASPLLGAMIDFTGCNLLWIALSVLLTLFVHCMFAFNFTVPPLVLMILLGFGYSILASIWPLVGLLIPGYQLGTAYGMLQAVQNLGLAVIAMAAGAILDSSGYFMVELFFIAWLVLTLAAVVALYFVDLSRGSLLNASGKRRRREAREREAAANPVN</sequence>
<evidence type="ECO:0000256" key="7">
    <source>
        <dbReference type="ARBA" id="ARBA00023228"/>
    </source>
</evidence>
<gene>
    <name evidence="27" type="primary">MFSD1_1</name>
    <name evidence="27" type="ORF">Ciccas_006911</name>
</gene>
<feature type="transmembrane region" description="Helical" evidence="25">
    <location>
        <begin position="36"/>
        <end position="58"/>
    </location>
</feature>
<evidence type="ECO:0000313" key="28">
    <source>
        <dbReference type="Proteomes" id="UP001626550"/>
    </source>
</evidence>
<evidence type="ECO:0000256" key="4">
    <source>
        <dbReference type="ARBA" id="ARBA00022692"/>
    </source>
</evidence>
<comment type="catalytic activity">
    <reaction evidence="10">
        <text>L-alpha-aminoacyl-L-arginine(out) = L-alpha-aminoacyl-L-arginine(in)</text>
        <dbReference type="Rhea" id="RHEA:79367"/>
        <dbReference type="ChEBI" id="CHEBI:229968"/>
    </reaction>
</comment>
<dbReference type="GO" id="GO:0005765">
    <property type="term" value="C:lysosomal membrane"/>
    <property type="evidence" value="ECO:0007669"/>
    <property type="project" value="UniProtKB-SubCell"/>
</dbReference>
<comment type="subcellular location">
    <subcellularLocation>
        <location evidence="1">Lysosome membrane</location>
        <topology evidence="1">Multi-pass membrane protein</topology>
    </subcellularLocation>
</comment>
<dbReference type="SUPFAM" id="SSF103473">
    <property type="entry name" value="MFS general substrate transporter"/>
    <property type="match status" value="1"/>
</dbReference>
<reference evidence="27 28" key="1">
    <citation type="submission" date="2024-11" db="EMBL/GenBank/DDBJ databases">
        <title>Adaptive evolution of stress response genes in parasites aligns with host niche diversity.</title>
        <authorList>
            <person name="Hahn C."/>
            <person name="Resl P."/>
        </authorList>
    </citation>
    <scope>NUCLEOTIDE SEQUENCE [LARGE SCALE GENOMIC DNA]</scope>
    <source>
        <strain evidence="27">EGGRZ-B1_66</strain>
        <tissue evidence="27">Body</tissue>
    </source>
</reference>
<comment type="catalytic activity">
    <reaction evidence="11">
        <text>L-alpha-aminoacyl-L-histidine(out) = L-alpha-aminoacyl-L-histidine(in)</text>
        <dbReference type="Rhea" id="RHEA:79375"/>
        <dbReference type="ChEBI" id="CHEBI:229967"/>
    </reaction>
</comment>
<evidence type="ECO:0000256" key="21">
    <source>
        <dbReference type="ARBA" id="ARBA00044985"/>
    </source>
</evidence>
<comment type="catalytic activity">
    <reaction evidence="19">
        <text>L-alanyl-L-lysine(out) = L-alanyl-L-lysine(in)</text>
        <dbReference type="Rhea" id="RHEA:79415"/>
        <dbReference type="ChEBI" id="CHEBI:192470"/>
    </reaction>
</comment>
<feature type="transmembrane region" description="Helical" evidence="25">
    <location>
        <begin position="108"/>
        <end position="127"/>
    </location>
</feature>
<evidence type="ECO:0000256" key="19">
    <source>
        <dbReference type="ARBA" id="ARBA00044919"/>
    </source>
</evidence>
<comment type="catalytic activity">
    <reaction evidence="20">
        <text>L-lysyl-glycine(out) = L-lysyl-glycine(in)</text>
        <dbReference type="Rhea" id="RHEA:79407"/>
        <dbReference type="ChEBI" id="CHEBI:191202"/>
    </reaction>
</comment>
<accession>A0ABD2Q5G9</accession>
<comment type="catalytic activity">
    <reaction evidence="15">
        <text>L-arginyl-L-alpha-amino acid(out) = L-arginyl-L-alpha-amino acid(in)</text>
        <dbReference type="Rhea" id="RHEA:79371"/>
        <dbReference type="ChEBI" id="CHEBI:84315"/>
    </reaction>
</comment>
<dbReference type="PROSITE" id="PS50850">
    <property type="entry name" value="MFS"/>
    <property type="match status" value="1"/>
</dbReference>
<feature type="transmembrane region" description="Helical" evidence="25">
    <location>
        <begin position="340"/>
        <end position="361"/>
    </location>
</feature>
<evidence type="ECO:0000256" key="6">
    <source>
        <dbReference type="ARBA" id="ARBA00023136"/>
    </source>
</evidence>
<evidence type="ECO:0000256" key="25">
    <source>
        <dbReference type="SAM" id="Phobius"/>
    </source>
</evidence>
<comment type="catalytic activity">
    <reaction evidence="12">
        <text>L-lysyl-L-alpha-amino acid(out) = L-lysyl-L-alpha-amino acid(in)</text>
        <dbReference type="Rhea" id="RHEA:79387"/>
        <dbReference type="ChEBI" id="CHEBI:229965"/>
    </reaction>
</comment>
<evidence type="ECO:0000313" key="27">
    <source>
        <dbReference type="EMBL" id="KAL3314467.1"/>
    </source>
</evidence>
<keyword evidence="5 25" id="KW-1133">Transmembrane helix</keyword>
<comment type="catalytic activity">
    <reaction evidence="16">
        <text>L-lysyl-L-lysine(out) = L-lysyl-L-lysine(in)</text>
        <dbReference type="Rhea" id="RHEA:79403"/>
        <dbReference type="ChEBI" id="CHEBI:229956"/>
    </reaction>
</comment>
<dbReference type="CDD" id="cd17340">
    <property type="entry name" value="MFS_MFSD1"/>
    <property type="match status" value="1"/>
</dbReference>
<comment type="catalytic activity">
    <reaction evidence="9">
        <text>L-histidyl-glycine(out) = L-histidyl-glycine(in)</text>
        <dbReference type="Rhea" id="RHEA:79395"/>
        <dbReference type="ChEBI" id="CHEBI:229957"/>
    </reaction>
</comment>
<feature type="transmembrane region" description="Helical" evidence="25">
    <location>
        <begin position="275"/>
        <end position="300"/>
    </location>
</feature>
<comment type="catalytic activity">
    <reaction evidence="14">
        <text>L-aspartyl-L-lysine(out) = L-aspartyl-L-lysine(in)</text>
        <dbReference type="Rhea" id="RHEA:79411"/>
        <dbReference type="ChEBI" id="CHEBI:229953"/>
    </reaction>
</comment>
<evidence type="ECO:0000256" key="9">
    <source>
        <dbReference type="ARBA" id="ARBA00044878"/>
    </source>
</evidence>
<dbReference type="Pfam" id="PF07690">
    <property type="entry name" value="MFS_1"/>
    <property type="match status" value="1"/>
</dbReference>
<feature type="transmembrane region" description="Helical" evidence="25">
    <location>
        <begin position="367"/>
        <end position="390"/>
    </location>
</feature>
<evidence type="ECO:0000256" key="24">
    <source>
        <dbReference type="ARBA" id="ARBA00046376"/>
    </source>
</evidence>
<keyword evidence="4 25" id="KW-0812">Transmembrane</keyword>
<comment type="subunit">
    <text evidence="24">Homodimer. Interacts with lysosomal protein GLMP (via lumenal domain); the interaction starts while both proteins are still in the endoplasmic reticulum and is required for stabilization of MFSD1 in lysosomes but has no direct effect on its targeting to lysosomes or transporter activity.</text>
</comment>
<evidence type="ECO:0000256" key="16">
    <source>
        <dbReference type="ARBA" id="ARBA00044900"/>
    </source>
</evidence>
<organism evidence="27 28">
    <name type="scientific">Cichlidogyrus casuarinus</name>
    <dbReference type="NCBI Taxonomy" id="1844966"/>
    <lineage>
        <taxon>Eukaryota</taxon>
        <taxon>Metazoa</taxon>
        <taxon>Spiralia</taxon>
        <taxon>Lophotrochozoa</taxon>
        <taxon>Platyhelminthes</taxon>
        <taxon>Monogenea</taxon>
        <taxon>Monopisthocotylea</taxon>
        <taxon>Dactylogyridea</taxon>
        <taxon>Ancyrocephalidae</taxon>
        <taxon>Cichlidogyrus</taxon>
    </lineage>
</organism>
<keyword evidence="6 25" id="KW-0472">Membrane</keyword>
<dbReference type="Proteomes" id="UP001626550">
    <property type="component" value="Unassembled WGS sequence"/>
</dbReference>
<comment type="catalytic activity">
    <reaction evidence="18">
        <text>L-histidyl-L-alpha-amino acid(out) = L-histidyl-L-alpha-amino acid(in)</text>
        <dbReference type="Rhea" id="RHEA:79379"/>
        <dbReference type="ChEBI" id="CHEBI:229964"/>
    </reaction>
</comment>
<comment type="catalytic activity">
    <reaction evidence="13">
        <text>L-alpha-aminoacyl-L-lysine(out) = L-alpha-aminoacyl-L-lysine(in)</text>
        <dbReference type="Rhea" id="RHEA:79383"/>
        <dbReference type="ChEBI" id="CHEBI:229966"/>
    </reaction>
</comment>
<keyword evidence="7" id="KW-0458">Lysosome</keyword>
<dbReference type="InterPro" id="IPR011701">
    <property type="entry name" value="MFS"/>
</dbReference>
<dbReference type="Gene3D" id="1.20.1250.20">
    <property type="entry name" value="MFS general substrate transporter like domains"/>
    <property type="match status" value="2"/>
</dbReference>
<evidence type="ECO:0000256" key="5">
    <source>
        <dbReference type="ARBA" id="ARBA00022989"/>
    </source>
</evidence>
<evidence type="ECO:0000256" key="14">
    <source>
        <dbReference type="ARBA" id="ARBA00044898"/>
    </source>
</evidence>
<keyword evidence="3" id="KW-0813">Transport</keyword>
<evidence type="ECO:0000256" key="3">
    <source>
        <dbReference type="ARBA" id="ARBA00022448"/>
    </source>
</evidence>
<dbReference type="InterPro" id="IPR052187">
    <property type="entry name" value="MFSD1"/>
</dbReference>
<feature type="transmembrane region" description="Helical" evidence="25">
    <location>
        <begin position="165"/>
        <end position="189"/>
    </location>
</feature>
<dbReference type="InterPro" id="IPR036259">
    <property type="entry name" value="MFS_trans_sf"/>
</dbReference>
<dbReference type="InterPro" id="IPR020846">
    <property type="entry name" value="MFS_dom"/>
</dbReference>
<comment type="caution">
    <text evidence="27">The sequence shown here is derived from an EMBL/GenBank/DDBJ whole genome shotgun (WGS) entry which is preliminary data.</text>
</comment>
<evidence type="ECO:0000256" key="8">
    <source>
        <dbReference type="ARBA" id="ARBA00044876"/>
    </source>
</evidence>
<evidence type="ECO:0000256" key="22">
    <source>
        <dbReference type="ARBA" id="ARBA00045018"/>
    </source>
</evidence>
<feature type="transmembrane region" description="Helical" evidence="25">
    <location>
        <begin position="402"/>
        <end position="421"/>
    </location>
</feature>
<dbReference type="AlphaFoldDB" id="A0ABD2Q5G9"/>
<evidence type="ECO:0000256" key="10">
    <source>
        <dbReference type="ARBA" id="ARBA00044881"/>
    </source>
</evidence>
<feature type="transmembrane region" description="Helical" evidence="25">
    <location>
        <begin position="209"/>
        <end position="228"/>
    </location>
</feature>
<evidence type="ECO:0000256" key="11">
    <source>
        <dbReference type="ARBA" id="ARBA00044884"/>
    </source>
</evidence>
<feature type="domain" description="Major facilitator superfamily (MFS) profile" evidence="26">
    <location>
        <begin position="38"/>
        <end position="454"/>
    </location>
</feature>
<evidence type="ECO:0000256" key="17">
    <source>
        <dbReference type="ARBA" id="ARBA00044903"/>
    </source>
</evidence>
<evidence type="ECO:0000256" key="13">
    <source>
        <dbReference type="ARBA" id="ARBA00044893"/>
    </source>
</evidence>
<keyword evidence="28" id="KW-1185">Reference proteome</keyword>
<evidence type="ECO:0000259" key="26">
    <source>
        <dbReference type="PROSITE" id="PS50850"/>
    </source>
</evidence>
<feature type="transmembrane region" description="Helical" evidence="25">
    <location>
        <begin position="312"/>
        <end position="333"/>
    </location>
</feature>
<evidence type="ECO:0000256" key="18">
    <source>
        <dbReference type="ARBA" id="ARBA00044912"/>
    </source>
</evidence>
<evidence type="ECO:0000256" key="15">
    <source>
        <dbReference type="ARBA" id="ARBA00044899"/>
    </source>
</evidence>
<dbReference type="EMBL" id="JBJKFK010000991">
    <property type="protein sequence ID" value="KAL3314467.1"/>
    <property type="molecule type" value="Genomic_DNA"/>
</dbReference>